<evidence type="ECO:0008006" key="4">
    <source>
        <dbReference type="Google" id="ProtNLM"/>
    </source>
</evidence>
<feature type="transmembrane region" description="Helical" evidence="1">
    <location>
        <begin position="331"/>
        <end position="351"/>
    </location>
</feature>
<dbReference type="PANTHER" id="PTHR38592:SF3">
    <property type="entry name" value="BLL4819 PROTEIN"/>
    <property type="match status" value="1"/>
</dbReference>
<dbReference type="Proteomes" id="UP000219050">
    <property type="component" value="Chromosome"/>
</dbReference>
<gene>
    <name evidence="2" type="ORF">CBW24_10750</name>
</gene>
<evidence type="ECO:0000256" key="1">
    <source>
        <dbReference type="SAM" id="Phobius"/>
    </source>
</evidence>
<sequence length="428" mass="45658">MGEPAPFSTKRRAGAAASAGIAVTPAALGAAAPRVDTGETAPAASLAVGGTAAPRDARLDFFRGLALIMIYLNHVPGTVFEDYTNRNFGFSDAAEGFVIMSGIAAGLAYGRLMSGIVPIWQAVLRIWHRAWTLYMVHVVTTMMAIGISAYAADRFGVIEMVRINNLRVLFEDPLGVLVGIPSLGHQLGYFNILPMYAVLIFSAPLLIALGRRSPIGLMAASVVLWVLAGQFRLNLPNHPNPGGWFFNPVAWQLVFVVGLLTGMALKEGRRFVAYRAWLFWASVAMLLGALAWMKIDLVRDAGRAGLAWLGAHGAPFYITNFDKTYLAAPRLLHALALFYVISCLPVMLRVARAHAAAPIALLGRFGLPVFATGSVLSILGQAIKKSDLPQGLGLDLAVIGGGLAAQFAIAGAFWWVARNKQAPVRAAA</sequence>
<evidence type="ECO:0000313" key="3">
    <source>
        <dbReference type="Proteomes" id="UP000219050"/>
    </source>
</evidence>
<feature type="transmembrane region" description="Helical" evidence="1">
    <location>
        <begin position="132"/>
        <end position="152"/>
    </location>
</feature>
<feature type="transmembrane region" description="Helical" evidence="1">
    <location>
        <begin position="187"/>
        <end position="208"/>
    </location>
</feature>
<keyword evidence="1" id="KW-0472">Membrane</keyword>
<dbReference type="Pfam" id="PF10129">
    <property type="entry name" value="OpgC_C"/>
    <property type="match status" value="1"/>
</dbReference>
<reference evidence="2 3" key="1">
    <citation type="submission" date="2017-05" db="EMBL/GenBank/DDBJ databases">
        <title>Comparative genomic and metabolic analysis of manganese-oxidizing mechanisms in Celeribater manganoxidans DY25T: its adaption to the environment of polymetallic nodule.</title>
        <authorList>
            <person name="Wang X."/>
        </authorList>
    </citation>
    <scope>NUCLEOTIDE SEQUENCE [LARGE SCALE GENOMIC DNA]</scope>
    <source>
        <strain evidence="2 3">DY25</strain>
    </source>
</reference>
<keyword evidence="1" id="KW-1133">Transmembrane helix</keyword>
<feature type="transmembrane region" description="Helical" evidence="1">
    <location>
        <begin position="392"/>
        <end position="416"/>
    </location>
</feature>
<protein>
    <recommendedName>
        <fullName evidence="4">OpgC protein</fullName>
    </recommendedName>
</protein>
<dbReference type="RefSeq" id="WP_097373579.1">
    <property type="nucleotide sequence ID" value="NZ_CP021404.1"/>
</dbReference>
<dbReference type="PIRSF" id="PIRSF028704">
    <property type="entry name" value="UPC028704"/>
    <property type="match status" value="1"/>
</dbReference>
<keyword evidence="1" id="KW-0812">Transmembrane</keyword>
<feature type="transmembrane region" description="Helical" evidence="1">
    <location>
        <begin position="357"/>
        <end position="380"/>
    </location>
</feature>
<dbReference type="PANTHER" id="PTHR38592">
    <property type="entry name" value="BLL4819 PROTEIN"/>
    <property type="match status" value="1"/>
</dbReference>
<dbReference type="AlphaFoldDB" id="A0A291M0X8"/>
<dbReference type="EMBL" id="CP021404">
    <property type="protein sequence ID" value="ATI42438.1"/>
    <property type="molecule type" value="Genomic_DNA"/>
</dbReference>
<accession>A0A291M0X8</accession>
<feature type="transmembrane region" description="Helical" evidence="1">
    <location>
        <begin position="277"/>
        <end position="295"/>
    </location>
</feature>
<feature type="transmembrane region" description="Helical" evidence="1">
    <location>
        <begin position="245"/>
        <end position="265"/>
    </location>
</feature>
<dbReference type="OrthoDB" id="9775975at2"/>
<keyword evidence="3" id="KW-1185">Reference proteome</keyword>
<proteinExistence type="predicted"/>
<dbReference type="InterPro" id="IPR014550">
    <property type="entry name" value="UCP028704_OpgC"/>
</dbReference>
<organism evidence="2 3">
    <name type="scientific">Pacificitalea manganoxidans</name>
    <dbReference type="NCBI Taxonomy" id="1411902"/>
    <lineage>
        <taxon>Bacteria</taxon>
        <taxon>Pseudomonadati</taxon>
        <taxon>Pseudomonadota</taxon>
        <taxon>Alphaproteobacteria</taxon>
        <taxon>Rhodobacterales</taxon>
        <taxon>Paracoccaceae</taxon>
        <taxon>Pacificitalea</taxon>
    </lineage>
</organism>
<name>A0A291M0X8_9RHOB</name>
<dbReference type="KEGG" id="cmag:CBW24_10750"/>
<evidence type="ECO:0000313" key="2">
    <source>
        <dbReference type="EMBL" id="ATI42438.1"/>
    </source>
</evidence>
<feature type="transmembrane region" description="Helical" evidence="1">
    <location>
        <begin position="215"/>
        <end position="233"/>
    </location>
</feature>
<feature type="transmembrane region" description="Helical" evidence="1">
    <location>
        <begin position="97"/>
        <end position="120"/>
    </location>
</feature>